<dbReference type="EMBL" id="BPVZ01000221">
    <property type="protein sequence ID" value="GKV47114.1"/>
    <property type="molecule type" value="Genomic_DNA"/>
</dbReference>
<evidence type="ECO:0000313" key="2">
    <source>
        <dbReference type="EMBL" id="GKV47114.1"/>
    </source>
</evidence>
<protein>
    <submittedName>
        <fullName evidence="2">Uncharacterized protein</fullName>
    </submittedName>
</protein>
<evidence type="ECO:0000313" key="3">
    <source>
        <dbReference type="Proteomes" id="UP001054252"/>
    </source>
</evidence>
<dbReference type="Proteomes" id="UP001054252">
    <property type="component" value="Unassembled WGS sequence"/>
</dbReference>
<accession>A0AAV5MD23</accession>
<evidence type="ECO:0000256" key="1">
    <source>
        <dbReference type="SAM" id="Phobius"/>
    </source>
</evidence>
<keyword evidence="3" id="KW-1185">Reference proteome</keyword>
<feature type="transmembrane region" description="Helical" evidence="1">
    <location>
        <begin position="73"/>
        <end position="94"/>
    </location>
</feature>
<keyword evidence="1" id="KW-0812">Transmembrane</keyword>
<dbReference type="AlphaFoldDB" id="A0AAV5MD23"/>
<proteinExistence type="predicted"/>
<feature type="transmembrane region" description="Helical" evidence="1">
    <location>
        <begin position="38"/>
        <end position="61"/>
    </location>
</feature>
<keyword evidence="1" id="KW-0472">Membrane</keyword>
<comment type="caution">
    <text evidence="2">The sequence shown here is derived from an EMBL/GenBank/DDBJ whole genome shotgun (WGS) entry which is preliminary data.</text>
</comment>
<reference evidence="2 3" key="1">
    <citation type="journal article" date="2021" name="Commun. Biol.">
        <title>The genome of Shorea leprosula (Dipterocarpaceae) highlights the ecological relevance of drought in aseasonal tropical rainforests.</title>
        <authorList>
            <person name="Ng K.K.S."/>
            <person name="Kobayashi M.J."/>
            <person name="Fawcett J.A."/>
            <person name="Hatakeyama M."/>
            <person name="Paape T."/>
            <person name="Ng C.H."/>
            <person name="Ang C.C."/>
            <person name="Tnah L.H."/>
            <person name="Lee C.T."/>
            <person name="Nishiyama T."/>
            <person name="Sese J."/>
            <person name="O'Brien M.J."/>
            <person name="Copetti D."/>
            <person name="Mohd Noor M.I."/>
            <person name="Ong R.C."/>
            <person name="Putra M."/>
            <person name="Sireger I.Z."/>
            <person name="Indrioko S."/>
            <person name="Kosugi Y."/>
            <person name="Izuno A."/>
            <person name="Isagi Y."/>
            <person name="Lee S.L."/>
            <person name="Shimizu K.K."/>
        </authorList>
    </citation>
    <scope>NUCLEOTIDE SEQUENCE [LARGE SCALE GENOMIC DNA]</scope>
    <source>
        <strain evidence="2">214</strain>
    </source>
</reference>
<name>A0AAV5MD23_9ROSI</name>
<gene>
    <name evidence="2" type="ORF">SLEP1_g54039</name>
</gene>
<organism evidence="2 3">
    <name type="scientific">Rubroshorea leprosula</name>
    <dbReference type="NCBI Taxonomy" id="152421"/>
    <lineage>
        <taxon>Eukaryota</taxon>
        <taxon>Viridiplantae</taxon>
        <taxon>Streptophyta</taxon>
        <taxon>Embryophyta</taxon>
        <taxon>Tracheophyta</taxon>
        <taxon>Spermatophyta</taxon>
        <taxon>Magnoliopsida</taxon>
        <taxon>eudicotyledons</taxon>
        <taxon>Gunneridae</taxon>
        <taxon>Pentapetalae</taxon>
        <taxon>rosids</taxon>
        <taxon>malvids</taxon>
        <taxon>Malvales</taxon>
        <taxon>Dipterocarpaceae</taxon>
        <taxon>Rubroshorea</taxon>
    </lineage>
</organism>
<sequence length="104" mass="11520">MIPKPLLTPYPLAQFPCLKCSNISKFPPPNKFTFTPHLIFPTIIPISISLSLTFLPFISSATSPKTSLYFKKFLSVALSIFAIKLILGNSNLLLHTQVLVPHVP</sequence>
<keyword evidence="1" id="KW-1133">Transmembrane helix</keyword>